<gene>
    <name evidence="1" type="ORF">ACFFLM_19275</name>
</gene>
<reference evidence="1 2" key="1">
    <citation type="submission" date="2024-09" db="EMBL/GenBank/DDBJ databases">
        <authorList>
            <person name="Sun Q."/>
            <person name="Mori K."/>
        </authorList>
    </citation>
    <scope>NUCLEOTIDE SEQUENCE [LARGE SCALE GENOMIC DNA]</scope>
    <source>
        <strain evidence="1 2">JCM 13503</strain>
    </source>
</reference>
<protein>
    <submittedName>
        <fullName evidence="1">Uncharacterized protein</fullName>
    </submittedName>
</protein>
<comment type="caution">
    <text evidence="1">The sequence shown here is derived from an EMBL/GenBank/DDBJ whole genome shotgun (WGS) entry which is preliminary data.</text>
</comment>
<evidence type="ECO:0000313" key="1">
    <source>
        <dbReference type="EMBL" id="MFB9994104.1"/>
    </source>
</evidence>
<organism evidence="1 2">
    <name type="scientific">Deinococcus oregonensis</name>
    <dbReference type="NCBI Taxonomy" id="1805970"/>
    <lineage>
        <taxon>Bacteria</taxon>
        <taxon>Thermotogati</taxon>
        <taxon>Deinococcota</taxon>
        <taxon>Deinococci</taxon>
        <taxon>Deinococcales</taxon>
        <taxon>Deinococcaceae</taxon>
        <taxon>Deinococcus</taxon>
    </lineage>
</organism>
<proteinExistence type="predicted"/>
<name>A0ABV6B2X2_9DEIO</name>
<dbReference type="RefSeq" id="WP_380014222.1">
    <property type="nucleotide sequence ID" value="NZ_JBHLYR010000059.1"/>
</dbReference>
<dbReference type="Proteomes" id="UP001589733">
    <property type="component" value="Unassembled WGS sequence"/>
</dbReference>
<evidence type="ECO:0000313" key="2">
    <source>
        <dbReference type="Proteomes" id="UP001589733"/>
    </source>
</evidence>
<keyword evidence="2" id="KW-1185">Reference proteome</keyword>
<sequence length="72" mass="7828">MTFALIVISLMLLVAVLLDKTRNIPLPPVEVTPTNRRVYQPGVVVRSGQLVRAIEARKAVRGDDGYVKGKGA</sequence>
<dbReference type="EMBL" id="JBHLYR010000059">
    <property type="protein sequence ID" value="MFB9994104.1"/>
    <property type="molecule type" value="Genomic_DNA"/>
</dbReference>
<accession>A0ABV6B2X2</accession>